<keyword evidence="3" id="KW-1185">Reference proteome</keyword>
<evidence type="ECO:0000313" key="3">
    <source>
        <dbReference type="Proteomes" id="UP001529510"/>
    </source>
</evidence>
<feature type="non-terminal residue" evidence="2">
    <location>
        <position position="1"/>
    </location>
</feature>
<evidence type="ECO:0008006" key="4">
    <source>
        <dbReference type="Google" id="ProtNLM"/>
    </source>
</evidence>
<feature type="non-terminal residue" evidence="2">
    <location>
        <position position="105"/>
    </location>
</feature>
<reference evidence="2 3" key="1">
    <citation type="submission" date="2024-05" db="EMBL/GenBank/DDBJ databases">
        <title>Genome sequencing and assembly of Indian major carp, Cirrhinus mrigala (Hamilton, 1822).</title>
        <authorList>
            <person name="Mohindra V."/>
            <person name="Chowdhury L.M."/>
            <person name="Lal K."/>
            <person name="Jena J.K."/>
        </authorList>
    </citation>
    <scope>NUCLEOTIDE SEQUENCE [LARGE SCALE GENOMIC DNA]</scope>
    <source>
        <strain evidence="2">CM1030</strain>
        <tissue evidence="2">Blood</tissue>
    </source>
</reference>
<dbReference type="EMBL" id="JAMKFB020000008">
    <property type="protein sequence ID" value="KAL0185968.1"/>
    <property type="molecule type" value="Genomic_DNA"/>
</dbReference>
<dbReference type="Proteomes" id="UP001529510">
    <property type="component" value="Unassembled WGS sequence"/>
</dbReference>
<sequence length="105" mass="10874">AQEPLMFPGVTEGRSSPRTNLNPVQILEETTWMAVQEGESASSDCGGISASGEEVEGSETSDTTGLEVSPGSKGSWGATLQNGDGTPQESPQQNSDTPVTAQMFP</sequence>
<comment type="caution">
    <text evidence="2">The sequence shown here is derived from an EMBL/GenBank/DDBJ whole genome shotgun (WGS) entry which is preliminary data.</text>
</comment>
<gene>
    <name evidence="2" type="ORF">M9458_017638</name>
</gene>
<feature type="compositionally biased region" description="Polar residues" evidence="1">
    <location>
        <begin position="13"/>
        <end position="23"/>
    </location>
</feature>
<feature type="compositionally biased region" description="Polar residues" evidence="1">
    <location>
        <begin position="78"/>
        <end position="105"/>
    </location>
</feature>
<organism evidence="2 3">
    <name type="scientific">Cirrhinus mrigala</name>
    <name type="common">Mrigala</name>
    <dbReference type="NCBI Taxonomy" id="683832"/>
    <lineage>
        <taxon>Eukaryota</taxon>
        <taxon>Metazoa</taxon>
        <taxon>Chordata</taxon>
        <taxon>Craniata</taxon>
        <taxon>Vertebrata</taxon>
        <taxon>Euteleostomi</taxon>
        <taxon>Actinopterygii</taxon>
        <taxon>Neopterygii</taxon>
        <taxon>Teleostei</taxon>
        <taxon>Ostariophysi</taxon>
        <taxon>Cypriniformes</taxon>
        <taxon>Cyprinidae</taxon>
        <taxon>Labeoninae</taxon>
        <taxon>Labeonini</taxon>
        <taxon>Cirrhinus</taxon>
    </lineage>
</organism>
<proteinExistence type="predicted"/>
<feature type="region of interest" description="Disordered" evidence="1">
    <location>
        <begin position="36"/>
        <end position="105"/>
    </location>
</feature>
<dbReference type="AlphaFoldDB" id="A0ABD0QIR9"/>
<evidence type="ECO:0000313" key="2">
    <source>
        <dbReference type="EMBL" id="KAL0185968.1"/>
    </source>
</evidence>
<evidence type="ECO:0000256" key="1">
    <source>
        <dbReference type="SAM" id="MobiDB-lite"/>
    </source>
</evidence>
<protein>
    <recommendedName>
        <fullName evidence="4">Androgen receptor</fullName>
    </recommendedName>
</protein>
<feature type="region of interest" description="Disordered" evidence="1">
    <location>
        <begin position="1"/>
        <end position="23"/>
    </location>
</feature>
<name>A0ABD0QIR9_CIRMR</name>
<accession>A0ABD0QIR9</accession>